<comment type="cofactor">
    <cofactor evidence="8">
        <name>FMN</name>
        <dbReference type="ChEBI" id="CHEBI:58210"/>
    </cofactor>
    <text evidence="8">Binds 1 FMN per subunit.</text>
</comment>
<protein>
    <recommendedName>
        <fullName evidence="8">Protein-methionine-sulfoxide reductase heme-binding subunit MsrQ</fullName>
    </recommendedName>
    <alternativeName>
        <fullName evidence="8">Flavocytochrome MsrQ</fullName>
    </alternativeName>
</protein>
<dbReference type="GO" id="GO:0009055">
    <property type="term" value="F:electron transfer activity"/>
    <property type="evidence" value="ECO:0007669"/>
    <property type="project" value="UniProtKB-UniRule"/>
</dbReference>
<dbReference type="RefSeq" id="WP_112137368.1">
    <property type="nucleotide sequence ID" value="NZ_CP016181.1"/>
</dbReference>
<accession>A0A2Z4PSM9</accession>
<feature type="transmembrane region" description="Helical" evidence="8">
    <location>
        <begin position="77"/>
        <end position="102"/>
    </location>
</feature>
<dbReference type="GO" id="GO:0020037">
    <property type="term" value="F:heme binding"/>
    <property type="evidence" value="ECO:0007669"/>
    <property type="project" value="UniProtKB-UniRule"/>
</dbReference>
<evidence type="ECO:0000313" key="10">
    <source>
        <dbReference type="EMBL" id="AWY00054.1"/>
    </source>
</evidence>
<keyword evidence="5 8" id="KW-1133">Transmembrane helix</keyword>
<dbReference type="PANTHER" id="PTHR36964:SF1">
    <property type="entry name" value="PROTEIN-METHIONINE-SULFOXIDE REDUCTASE HEME-BINDING SUBUNIT MSRQ"/>
    <property type="match status" value="1"/>
</dbReference>
<proteinExistence type="inferred from homology"/>
<evidence type="ECO:0000259" key="9">
    <source>
        <dbReference type="Pfam" id="PF01794"/>
    </source>
</evidence>
<dbReference type="GO" id="GO:0016679">
    <property type="term" value="F:oxidoreductase activity, acting on diphenols and related substances as donors"/>
    <property type="evidence" value="ECO:0007669"/>
    <property type="project" value="TreeGrafter"/>
</dbReference>
<evidence type="ECO:0000313" key="11">
    <source>
        <dbReference type="Proteomes" id="UP000249898"/>
    </source>
</evidence>
<evidence type="ECO:0000256" key="3">
    <source>
        <dbReference type="ARBA" id="ARBA00022617"/>
    </source>
</evidence>
<dbReference type="GO" id="GO:0005886">
    <property type="term" value="C:plasma membrane"/>
    <property type="evidence" value="ECO:0007669"/>
    <property type="project" value="UniProtKB-SubCell"/>
</dbReference>
<keyword evidence="2 8" id="KW-0813">Transport</keyword>
<evidence type="ECO:0000256" key="6">
    <source>
        <dbReference type="ARBA" id="ARBA00023004"/>
    </source>
</evidence>
<dbReference type="Proteomes" id="UP000249898">
    <property type="component" value="Chromosome"/>
</dbReference>
<comment type="subunit">
    <text evidence="8">Heterodimer of a catalytic subunit (MsrP) and a heme-binding subunit (MsrQ).</text>
</comment>
<dbReference type="EMBL" id="CP016181">
    <property type="protein sequence ID" value="AWY00054.1"/>
    <property type="molecule type" value="Genomic_DNA"/>
</dbReference>
<feature type="domain" description="Ferric oxidoreductase" evidence="9">
    <location>
        <begin position="46"/>
        <end position="157"/>
    </location>
</feature>
<dbReference type="GO" id="GO:0030091">
    <property type="term" value="P:protein repair"/>
    <property type="evidence" value="ECO:0007669"/>
    <property type="project" value="UniProtKB-UniRule"/>
</dbReference>
<dbReference type="InterPro" id="IPR013130">
    <property type="entry name" value="Fe3_Rdtase_TM_dom"/>
</dbReference>
<keyword evidence="3 8" id="KW-0349">Heme</keyword>
<keyword evidence="4 8" id="KW-0812">Transmembrane</keyword>
<dbReference type="PANTHER" id="PTHR36964">
    <property type="entry name" value="PROTEIN-METHIONINE-SULFOXIDE REDUCTASE HEME-BINDING SUBUNIT MSRQ"/>
    <property type="match status" value="1"/>
</dbReference>
<comment type="similarity">
    <text evidence="8">Belongs to the MsrQ family.</text>
</comment>
<dbReference type="GO" id="GO:0046872">
    <property type="term" value="F:metal ion binding"/>
    <property type="evidence" value="ECO:0007669"/>
    <property type="project" value="UniProtKB-KW"/>
</dbReference>
<comment type="function">
    <text evidence="8">Part of the MsrPQ system that repairs oxidized periplasmic proteins containing methionine sulfoxide residues (Met-O), using respiratory chain electrons. Thus protects these proteins from oxidative-stress damage caused by reactive species of oxygen and chlorine generated by the host defense mechanisms. MsrPQ is essential for the maintenance of envelope integrity under bleach stress, rescuing a wide series of structurally unrelated periplasmic proteins from methionine oxidation. MsrQ provides electrons for reduction to the reductase catalytic subunit MsrP, using the quinone pool of the respiratory chain.</text>
</comment>
<evidence type="ECO:0000256" key="8">
    <source>
        <dbReference type="HAMAP-Rule" id="MF_01207"/>
    </source>
</evidence>
<feature type="transmembrane region" description="Helical" evidence="8">
    <location>
        <begin position="114"/>
        <end position="134"/>
    </location>
</feature>
<dbReference type="Pfam" id="PF01794">
    <property type="entry name" value="Ferric_reduct"/>
    <property type="match status" value="1"/>
</dbReference>
<keyword evidence="8" id="KW-0285">Flavoprotein</keyword>
<dbReference type="GO" id="GO:0010181">
    <property type="term" value="F:FMN binding"/>
    <property type="evidence" value="ECO:0007669"/>
    <property type="project" value="UniProtKB-UniRule"/>
</dbReference>
<evidence type="ECO:0000256" key="4">
    <source>
        <dbReference type="ARBA" id="ARBA00022692"/>
    </source>
</evidence>
<dbReference type="OrthoDB" id="9788328at2"/>
<keyword evidence="8" id="KW-0288">FMN</keyword>
<comment type="cofactor">
    <cofactor evidence="8">
        <name>heme b</name>
        <dbReference type="ChEBI" id="CHEBI:60344"/>
    </cofactor>
    <text evidence="8">Binds 1 heme b (iron(II)-protoporphyrin IX) group per subunit.</text>
</comment>
<feature type="transmembrane region" description="Helical" evidence="8">
    <location>
        <begin position="46"/>
        <end position="65"/>
    </location>
</feature>
<name>A0A2Z4PSM9_9GAMM</name>
<keyword evidence="7 8" id="KW-0472">Membrane</keyword>
<keyword evidence="8" id="KW-1003">Cell membrane</keyword>
<feature type="transmembrane region" description="Helical" evidence="8">
    <location>
        <begin position="12"/>
        <end position="34"/>
    </location>
</feature>
<feature type="transmembrane region" description="Helical" evidence="8">
    <location>
        <begin position="170"/>
        <end position="189"/>
    </location>
</feature>
<evidence type="ECO:0000256" key="7">
    <source>
        <dbReference type="ARBA" id="ARBA00023136"/>
    </source>
</evidence>
<comment type="subcellular location">
    <subcellularLocation>
        <location evidence="8">Cell membrane</location>
        <topology evidence="8">Multi-pass membrane protein</topology>
    </subcellularLocation>
    <subcellularLocation>
        <location evidence="1">Membrane</location>
        <topology evidence="1">Multi-pass membrane protein</topology>
    </subcellularLocation>
</comment>
<dbReference type="AlphaFoldDB" id="A0A2Z4PSM9"/>
<evidence type="ECO:0000256" key="5">
    <source>
        <dbReference type="ARBA" id="ARBA00022989"/>
    </source>
</evidence>
<gene>
    <name evidence="8" type="primary">msrQ</name>
    <name evidence="10" type="ORF">A8139_08625</name>
</gene>
<keyword evidence="8" id="KW-0249">Electron transport</keyword>
<keyword evidence="8" id="KW-0479">Metal-binding</keyword>
<sequence>MAVFWDRREKPYVVFLFLMPLAWMVSSLFLGRYFPDPGKALMNVSGIWASVFVIAVLFLTPIAKFTQFRMISRYRRFVGLGAFMYSILHLVVYLVLFAGLNLSWIVSDLVEKPYIYAGVLAVIILSALAITSTKKMMRRMGENWKVVHRLVYLAAACIVAHLWWQVKSDITLAMWVSVFIVPLLVIRINQTSYYKKYFKKTLKKGLR</sequence>
<keyword evidence="6 8" id="KW-0408">Iron</keyword>
<dbReference type="HAMAP" id="MF_01207">
    <property type="entry name" value="MsrQ"/>
    <property type="match status" value="1"/>
</dbReference>
<reference evidence="10 11" key="1">
    <citation type="submission" date="2016-06" db="EMBL/GenBank/DDBJ databases">
        <title>The sequenced genome of the ice-adhering bacterium Marinomonas primoryensis, from Antarctica.</title>
        <authorList>
            <person name="Graham L."/>
            <person name="Vance T.D.R."/>
            <person name="Davies P.L."/>
        </authorList>
    </citation>
    <scope>NUCLEOTIDE SEQUENCE [LARGE SCALE GENOMIC DNA]</scope>
    <source>
        <strain evidence="10 11">AceL</strain>
    </source>
</reference>
<feature type="transmembrane region" description="Helical" evidence="8">
    <location>
        <begin position="146"/>
        <end position="164"/>
    </location>
</feature>
<organism evidence="10 11">
    <name type="scientific">Marinomonas primoryensis</name>
    <dbReference type="NCBI Taxonomy" id="178399"/>
    <lineage>
        <taxon>Bacteria</taxon>
        <taxon>Pseudomonadati</taxon>
        <taxon>Pseudomonadota</taxon>
        <taxon>Gammaproteobacteria</taxon>
        <taxon>Oceanospirillales</taxon>
        <taxon>Oceanospirillaceae</taxon>
        <taxon>Marinomonas</taxon>
    </lineage>
</organism>
<evidence type="ECO:0000256" key="2">
    <source>
        <dbReference type="ARBA" id="ARBA00022448"/>
    </source>
</evidence>
<dbReference type="InterPro" id="IPR022837">
    <property type="entry name" value="MsrQ-like"/>
</dbReference>
<evidence type="ECO:0000256" key="1">
    <source>
        <dbReference type="ARBA" id="ARBA00004141"/>
    </source>
</evidence>